<dbReference type="InterPro" id="IPR001368">
    <property type="entry name" value="TNFR/NGFR_Cys_rich_reg"/>
</dbReference>
<dbReference type="FunFam" id="2.10.50.10:FF:000009">
    <property type="entry name" value="Tumor necrosis factor receptor superfamily member 14"/>
    <property type="match status" value="1"/>
</dbReference>
<dbReference type="Gene3D" id="2.10.50.10">
    <property type="entry name" value="Tumor Necrosis Factor Receptor, subunit A, domain 2"/>
    <property type="match status" value="2"/>
</dbReference>
<protein>
    <submittedName>
        <fullName evidence="16">Tumor necrosis factor receptor superfamily member 14-like isoform X2</fullName>
    </submittedName>
</protein>
<sequence length="164" mass="18250">MRFGRQQWSTASLLILMVKVISGHTLKCQPAEYQIRDECCPLCPAGSRVKTDCKVDRSTSCLPCLSGTYMDHPTGLKKCLICTNCDKGSGLKTKKPCTITSDTVCEPLEGFYCAKSSDNDCDVAKKHRSCEPGQYISKKVMEPSQMDHLHPVDHTHSVNQTFRC</sequence>
<evidence type="ECO:0000256" key="5">
    <source>
        <dbReference type="ARBA" id="ARBA00022729"/>
    </source>
</evidence>
<dbReference type="GO" id="GO:0046642">
    <property type="term" value="P:negative regulation of alpha-beta T cell proliferation"/>
    <property type="evidence" value="ECO:0007669"/>
    <property type="project" value="TreeGrafter"/>
</dbReference>
<comment type="subcellular location">
    <subcellularLocation>
        <location evidence="1">Membrane</location>
        <topology evidence="1">Single-pass type I membrane protein</topology>
    </subcellularLocation>
</comment>
<keyword evidence="7" id="KW-1133">Transmembrane helix</keyword>
<dbReference type="GO" id="GO:2000406">
    <property type="term" value="P:positive regulation of T cell migration"/>
    <property type="evidence" value="ECO:0007669"/>
    <property type="project" value="TreeGrafter"/>
</dbReference>
<dbReference type="PANTHER" id="PTHR46838">
    <property type="entry name" value="TUMOR NECROSIS FACTOR RECEPTOR SUPERFAMILY MEMBER 14"/>
    <property type="match status" value="1"/>
</dbReference>
<evidence type="ECO:0000313" key="16">
    <source>
        <dbReference type="RefSeq" id="XP_029011918.1"/>
    </source>
</evidence>
<dbReference type="SMART" id="SM00208">
    <property type="entry name" value="TNFR"/>
    <property type="match status" value="2"/>
</dbReference>
<evidence type="ECO:0000313" key="15">
    <source>
        <dbReference type="Proteomes" id="UP000515150"/>
    </source>
</evidence>
<evidence type="ECO:0000259" key="14">
    <source>
        <dbReference type="PROSITE" id="PS50050"/>
    </source>
</evidence>
<dbReference type="RefSeq" id="XP_029011918.1">
    <property type="nucleotide sequence ID" value="XM_029156085.3"/>
</dbReference>
<dbReference type="CDD" id="cd13405">
    <property type="entry name" value="TNFRSF14_teleost"/>
    <property type="match status" value="1"/>
</dbReference>
<keyword evidence="4" id="KW-0812">Transmembrane</keyword>
<dbReference type="GO" id="GO:0007165">
    <property type="term" value="P:signal transduction"/>
    <property type="evidence" value="ECO:0007669"/>
    <property type="project" value="InterPro"/>
</dbReference>
<evidence type="ECO:0000256" key="4">
    <source>
        <dbReference type="ARBA" id="ARBA00022692"/>
    </source>
</evidence>
<keyword evidence="8" id="KW-0472">Membrane</keyword>
<keyword evidence="11" id="KW-0325">Glycoprotein</keyword>
<dbReference type="AlphaFoldDB" id="A0A6P7N0C1"/>
<comment type="caution">
    <text evidence="12">Lacks conserved residue(s) required for the propagation of feature annotation.</text>
</comment>
<dbReference type="GO" id="GO:0050829">
    <property type="term" value="P:defense response to Gram-negative bacterium"/>
    <property type="evidence" value="ECO:0007669"/>
    <property type="project" value="TreeGrafter"/>
</dbReference>
<dbReference type="PRINTS" id="PR01680">
    <property type="entry name" value="TNFACTORR6"/>
</dbReference>
<evidence type="ECO:0000256" key="12">
    <source>
        <dbReference type="PROSITE-ProRule" id="PRU00206"/>
    </source>
</evidence>
<dbReference type="GO" id="GO:0002720">
    <property type="term" value="P:positive regulation of cytokine production involved in immune response"/>
    <property type="evidence" value="ECO:0007669"/>
    <property type="project" value="TreeGrafter"/>
</dbReference>
<feature type="chain" id="PRO_5027654774" evidence="13">
    <location>
        <begin position="24"/>
        <end position="164"/>
    </location>
</feature>
<dbReference type="Pfam" id="PF00020">
    <property type="entry name" value="TNFR_c6"/>
    <property type="match status" value="1"/>
</dbReference>
<keyword evidence="9 12" id="KW-1015">Disulfide bond</keyword>
<feature type="domain" description="TNFR-Cys" evidence="14">
    <location>
        <begin position="63"/>
        <end position="105"/>
    </location>
</feature>
<organism evidence="15 16">
    <name type="scientific">Betta splendens</name>
    <name type="common">Siamese fighting fish</name>
    <dbReference type="NCBI Taxonomy" id="158456"/>
    <lineage>
        <taxon>Eukaryota</taxon>
        <taxon>Metazoa</taxon>
        <taxon>Chordata</taxon>
        <taxon>Craniata</taxon>
        <taxon>Vertebrata</taxon>
        <taxon>Euteleostomi</taxon>
        <taxon>Actinopterygii</taxon>
        <taxon>Neopterygii</taxon>
        <taxon>Teleostei</taxon>
        <taxon>Neoteleostei</taxon>
        <taxon>Acanthomorphata</taxon>
        <taxon>Anabantaria</taxon>
        <taxon>Anabantiformes</taxon>
        <taxon>Anabantoidei</taxon>
        <taxon>Osphronemidae</taxon>
        <taxon>Betta</taxon>
    </lineage>
</organism>
<dbReference type="GeneID" id="114858628"/>
<proteinExistence type="predicted"/>
<dbReference type="GO" id="GO:0006915">
    <property type="term" value="P:apoptotic process"/>
    <property type="evidence" value="ECO:0007669"/>
    <property type="project" value="InterPro"/>
</dbReference>
<dbReference type="FunFam" id="2.10.50.10:FF:000007">
    <property type="entry name" value="TNF receptor superfamily member 14"/>
    <property type="match status" value="1"/>
</dbReference>
<evidence type="ECO:0000256" key="11">
    <source>
        <dbReference type="ARBA" id="ARBA00023180"/>
    </source>
</evidence>
<dbReference type="InterPro" id="IPR008063">
    <property type="entry name" value="Fas_rcpt"/>
</dbReference>
<gene>
    <name evidence="16" type="primary">LOC114858628</name>
</gene>
<evidence type="ECO:0000256" key="2">
    <source>
        <dbReference type="ARBA" id="ARBA00022553"/>
    </source>
</evidence>
<evidence type="ECO:0000256" key="3">
    <source>
        <dbReference type="ARBA" id="ARBA00022581"/>
    </source>
</evidence>
<keyword evidence="2" id="KW-0597">Phosphoprotein</keyword>
<evidence type="ECO:0000256" key="6">
    <source>
        <dbReference type="ARBA" id="ARBA00022737"/>
    </source>
</evidence>
<feature type="signal peptide" evidence="13">
    <location>
        <begin position="1"/>
        <end position="23"/>
    </location>
</feature>
<feature type="repeat" description="TNFR-Cys" evidence="12">
    <location>
        <begin position="63"/>
        <end position="105"/>
    </location>
</feature>
<reference evidence="16" key="1">
    <citation type="submission" date="2025-08" db="UniProtKB">
        <authorList>
            <consortium name="RefSeq"/>
        </authorList>
    </citation>
    <scope>IDENTIFICATION</scope>
</reference>
<dbReference type="GO" id="GO:0009897">
    <property type="term" value="C:external side of plasma membrane"/>
    <property type="evidence" value="ECO:0007669"/>
    <property type="project" value="TreeGrafter"/>
</dbReference>
<evidence type="ECO:0000256" key="9">
    <source>
        <dbReference type="ARBA" id="ARBA00023157"/>
    </source>
</evidence>
<dbReference type="Proteomes" id="UP000515150">
    <property type="component" value="Chromosome 7"/>
</dbReference>
<dbReference type="GO" id="GO:0004888">
    <property type="term" value="F:transmembrane signaling receptor activity"/>
    <property type="evidence" value="ECO:0007669"/>
    <property type="project" value="InterPro"/>
</dbReference>
<name>A0A6P7N0C1_BETSP</name>
<keyword evidence="3" id="KW-0945">Host-virus interaction</keyword>
<dbReference type="PROSITE" id="PS50050">
    <property type="entry name" value="TNFR_NGFR_2"/>
    <property type="match status" value="1"/>
</dbReference>
<evidence type="ECO:0000256" key="8">
    <source>
        <dbReference type="ARBA" id="ARBA00023136"/>
    </source>
</evidence>
<evidence type="ECO:0000256" key="7">
    <source>
        <dbReference type="ARBA" id="ARBA00022989"/>
    </source>
</evidence>
<dbReference type="PROSITE" id="PS00652">
    <property type="entry name" value="TNFR_NGFR_1"/>
    <property type="match status" value="2"/>
</dbReference>
<accession>A0A6P7N0C1</accession>
<keyword evidence="10" id="KW-0675">Receptor</keyword>
<evidence type="ECO:0000256" key="10">
    <source>
        <dbReference type="ARBA" id="ARBA00023170"/>
    </source>
</evidence>
<dbReference type="SUPFAM" id="SSF57586">
    <property type="entry name" value="TNF receptor-like"/>
    <property type="match status" value="2"/>
</dbReference>
<evidence type="ECO:0000256" key="13">
    <source>
        <dbReference type="SAM" id="SignalP"/>
    </source>
</evidence>
<feature type="disulfide bond" evidence="12">
    <location>
        <begin position="64"/>
        <end position="79"/>
    </location>
</feature>
<keyword evidence="6" id="KW-0677">Repeat</keyword>
<dbReference type="PANTHER" id="PTHR46838:SF1">
    <property type="entry name" value="TUMOR NECROSIS FACTOR RECEPTOR SUPERFAMILY MEMBER 14"/>
    <property type="match status" value="1"/>
</dbReference>
<keyword evidence="5 13" id="KW-0732">Signal</keyword>
<dbReference type="GO" id="GO:0006955">
    <property type="term" value="P:immune response"/>
    <property type="evidence" value="ECO:0007669"/>
    <property type="project" value="InterPro"/>
</dbReference>
<evidence type="ECO:0000256" key="1">
    <source>
        <dbReference type="ARBA" id="ARBA00004479"/>
    </source>
</evidence>
<keyword evidence="15" id="KW-1185">Reference proteome</keyword>
<dbReference type="GO" id="GO:0050830">
    <property type="term" value="P:defense response to Gram-positive bacterium"/>
    <property type="evidence" value="ECO:0007669"/>
    <property type="project" value="TreeGrafter"/>
</dbReference>